<dbReference type="InterPro" id="IPR022002">
    <property type="entry name" value="ChsH2_Znr"/>
</dbReference>
<dbReference type="EMBL" id="JADQDK010000001">
    <property type="protein sequence ID" value="MBW0138393.1"/>
    <property type="molecule type" value="Genomic_DNA"/>
</dbReference>
<dbReference type="Pfam" id="PF12172">
    <property type="entry name" value="zf-ChsH2"/>
    <property type="match status" value="1"/>
</dbReference>
<sequence length="136" mass="14767">MPTPERPGPPPPNTDVDSEPHWANLRAHRLALQACAACDRRRFPPTPACPYCAHPESRWEDAPGTGTVYSSITVHRTLDPAFAAEVPYSVATVDLDGGGRMIARMADGVPLDARVVPHFVDHEGWTELRFTGVVGS</sequence>
<feature type="domain" description="ChsH2 rubredoxin-like zinc ribbon" evidence="2">
    <location>
        <begin position="22"/>
        <end position="52"/>
    </location>
</feature>
<accession>A0ABS6V1K2</accession>
<evidence type="ECO:0000259" key="2">
    <source>
        <dbReference type="Pfam" id="PF12172"/>
    </source>
</evidence>
<evidence type="ECO:0000313" key="3">
    <source>
        <dbReference type="EMBL" id="MBW0138393.1"/>
    </source>
</evidence>
<dbReference type="InterPro" id="IPR002878">
    <property type="entry name" value="ChsH2_C"/>
</dbReference>
<keyword evidence="4" id="KW-1185">Reference proteome</keyword>
<reference evidence="3 4" key="1">
    <citation type="submission" date="2020-11" db="EMBL/GenBank/DDBJ databases">
        <title>Pseudonocardia abyssalis sp. nov. and Pseudonocardia oceani sp. nov., description and phylogenomic analysis of two novel actinomycetes isolated from the deep Southern Ocean.</title>
        <authorList>
            <person name="Parra J."/>
        </authorList>
    </citation>
    <scope>NUCLEOTIDE SEQUENCE [LARGE SCALE GENOMIC DNA]</scope>
    <source>
        <strain evidence="3 4">KRD-168</strain>
    </source>
</reference>
<gene>
    <name evidence="3" type="ORF">I4I81_29620</name>
</gene>
<protein>
    <submittedName>
        <fullName evidence="3">OB-fold domain-containing protein</fullName>
    </submittedName>
</protein>
<feature type="domain" description="ChsH2 C-terminal OB-fold" evidence="1">
    <location>
        <begin position="59"/>
        <end position="116"/>
    </location>
</feature>
<organism evidence="3 4">
    <name type="scientific">Pseudonocardia abyssalis</name>
    <dbReference type="NCBI Taxonomy" id="2792008"/>
    <lineage>
        <taxon>Bacteria</taxon>
        <taxon>Bacillati</taxon>
        <taxon>Actinomycetota</taxon>
        <taxon>Actinomycetes</taxon>
        <taxon>Pseudonocardiales</taxon>
        <taxon>Pseudonocardiaceae</taxon>
        <taxon>Pseudonocardia</taxon>
    </lineage>
</organism>
<dbReference type="InterPro" id="IPR052513">
    <property type="entry name" value="Thioester_dehydratase-like"/>
</dbReference>
<evidence type="ECO:0000259" key="1">
    <source>
        <dbReference type="Pfam" id="PF01796"/>
    </source>
</evidence>
<proteinExistence type="predicted"/>
<dbReference type="PANTHER" id="PTHR34075:SF5">
    <property type="entry name" value="BLR3430 PROTEIN"/>
    <property type="match status" value="1"/>
</dbReference>
<dbReference type="Proteomes" id="UP000694287">
    <property type="component" value="Unassembled WGS sequence"/>
</dbReference>
<comment type="caution">
    <text evidence="3">The sequence shown here is derived from an EMBL/GenBank/DDBJ whole genome shotgun (WGS) entry which is preliminary data.</text>
</comment>
<dbReference type="Pfam" id="PF01796">
    <property type="entry name" value="OB_ChsH2_C"/>
    <property type="match status" value="1"/>
</dbReference>
<dbReference type="RefSeq" id="WP_218616481.1">
    <property type="nucleotide sequence ID" value="NZ_JADQDK010000001.1"/>
</dbReference>
<name>A0ABS6V1K2_9PSEU</name>
<dbReference type="PANTHER" id="PTHR34075">
    <property type="entry name" value="BLR3430 PROTEIN"/>
    <property type="match status" value="1"/>
</dbReference>
<evidence type="ECO:0000313" key="4">
    <source>
        <dbReference type="Proteomes" id="UP000694287"/>
    </source>
</evidence>